<keyword evidence="2" id="KW-1185">Reference proteome</keyword>
<sequence>MDSPEGWDGEEIHEVQGMLESGVMIPERVMEKIFCSITFPYIWKVLLLSRRWAVKFSTAFQPSKYLHDSFREAVTSSSHRWPLYAPVFVHQNRIVGYDAKSRQWLTLIAHPFIPLQFPMSRATENRLVAFAGSLICVVQKDKLDFKILVGNVMNGSWKLLTTPTVLEPSKRGHGLNVPVVRFHAVGSDGYKISILNPGLETSEAYLWDSKTPVWHKTFKNFRRHGFFSRHSVFFSGYTYYVMFSKESSVVKLIKCKTEDENWSSLVTLSIEADETLVVDGMTVCGRCKLLEAGVFLCGIHIMLVAMVEIDVVGILSATNDDTYKPPSKVLQVRVYRLKQTQTAATLVTPSKSPPGMFVRGMRTTFITDGESIYVSQFSISSATLKWSEPRTIHKFDVYQRTWTRIASPPRVPSFPEVLELTPALSAFEPGLNPFTIA</sequence>
<protein>
    <recommendedName>
        <fullName evidence="3">F-box domain-containing protein</fullName>
    </recommendedName>
</protein>
<dbReference type="InterPro" id="IPR011043">
    <property type="entry name" value="Gal_Oxase/kelch_b-propeller"/>
</dbReference>
<dbReference type="AlphaFoldDB" id="A0A2R6X7U7"/>
<dbReference type="PANTHER" id="PTHR31672">
    <property type="entry name" value="BNACNNG10540D PROTEIN"/>
    <property type="match status" value="1"/>
</dbReference>
<gene>
    <name evidence="1" type="ORF">MARPO_0031s0142</name>
</gene>
<evidence type="ECO:0000313" key="1">
    <source>
        <dbReference type="EMBL" id="PTQ42176.1"/>
    </source>
</evidence>
<reference evidence="2" key="1">
    <citation type="journal article" date="2017" name="Cell">
        <title>Insights into land plant evolution garnered from the Marchantia polymorpha genome.</title>
        <authorList>
            <person name="Bowman J.L."/>
            <person name="Kohchi T."/>
            <person name="Yamato K.T."/>
            <person name="Jenkins J."/>
            <person name="Shu S."/>
            <person name="Ishizaki K."/>
            <person name="Yamaoka S."/>
            <person name="Nishihama R."/>
            <person name="Nakamura Y."/>
            <person name="Berger F."/>
            <person name="Adam C."/>
            <person name="Aki S.S."/>
            <person name="Althoff F."/>
            <person name="Araki T."/>
            <person name="Arteaga-Vazquez M.A."/>
            <person name="Balasubrmanian S."/>
            <person name="Barry K."/>
            <person name="Bauer D."/>
            <person name="Boehm C.R."/>
            <person name="Briginshaw L."/>
            <person name="Caballero-Perez J."/>
            <person name="Catarino B."/>
            <person name="Chen F."/>
            <person name="Chiyoda S."/>
            <person name="Chovatia M."/>
            <person name="Davies K.M."/>
            <person name="Delmans M."/>
            <person name="Demura T."/>
            <person name="Dierschke T."/>
            <person name="Dolan L."/>
            <person name="Dorantes-Acosta A.E."/>
            <person name="Eklund D.M."/>
            <person name="Florent S.N."/>
            <person name="Flores-Sandoval E."/>
            <person name="Fujiyama A."/>
            <person name="Fukuzawa H."/>
            <person name="Galik B."/>
            <person name="Grimanelli D."/>
            <person name="Grimwood J."/>
            <person name="Grossniklaus U."/>
            <person name="Hamada T."/>
            <person name="Haseloff J."/>
            <person name="Hetherington A.J."/>
            <person name="Higo A."/>
            <person name="Hirakawa Y."/>
            <person name="Hundley H.N."/>
            <person name="Ikeda Y."/>
            <person name="Inoue K."/>
            <person name="Inoue S.I."/>
            <person name="Ishida S."/>
            <person name="Jia Q."/>
            <person name="Kakita M."/>
            <person name="Kanazawa T."/>
            <person name="Kawai Y."/>
            <person name="Kawashima T."/>
            <person name="Kennedy M."/>
            <person name="Kinose K."/>
            <person name="Kinoshita T."/>
            <person name="Kohara Y."/>
            <person name="Koide E."/>
            <person name="Komatsu K."/>
            <person name="Kopischke S."/>
            <person name="Kubo M."/>
            <person name="Kyozuka J."/>
            <person name="Lagercrantz U."/>
            <person name="Lin S.S."/>
            <person name="Lindquist E."/>
            <person name="Lipzen A.M."/>
            <person name="Lu C.W."/>
            <person name="De Luna E."/>
            <person name="Martienssen R.A."/>
            <person name="Minamino N."/>
            <person name="Mizutani M."/>
            <person name="Mizutani M."/>
            <person name="Mochizuki N."/>
            <person name="Monte I."/>
            <person name="Mosher R."/>
            <person name="Nagasaki H."/>
            <person name="Nakagami H."/>
            <person name="Naramoto S."/>
            <person name="Nishitani K."/>
            <person name="Ohtani M."/>
            <person name="Okamoto T."/>
            <person name="Okumura M."/>
            <person name="Phillips J."/>
            <person name="Pollak B."/>
            <person name="Reinders A."/>
            <person name="Rovekamp M."/>
            <person name="Sano R."/>
            <person name="Sawa S."/>
            <person name="Schmid M.W."/>
            <person name="Shirakawa M."/>
            <person name="Solano R."/>
            <person name="Spunde A."/>
            <person name="Suetsugu N."/>
            <person name="Sugano S."/>
            <person name="Sugiyama A."/>
            <person name="Sun R."/>
            <person name="Suzuki Y."/>
            <person name="Takenaka M."/>
            <person name="Takezawa D."/>
            <person name="Tomogane H."/>
            <person name="Tsuzuki M."/>
            <person name="Ueda T."/>
            <person name="Umeda M."/>
            <person name="Ward J.M."/>
            <person name="Watanabe Y."/>
            <person name="Yazaki K."/>
            <person name="Yokoyama R."/>
            <person name="Yoshitake Y."/>
            <person name="Yotsui I."/>
            <person name="Zachgo S."/>
            <person name="Schmutz J."/>
        </authorList>
    </citation>
    <scope>NUCLEOTIDE SEQUENCE [LARGE SCALE GENOMIC DNA]</scope>
    <source>
        <strain evidence="2">Tak-1</strain>
    </source>
</reference>
<dbReference type="Proteomes" id="UP000244005">
    <property type="component" value="Unassembled WGS sequence"/>
</dbReference>
<evidence type="ECO:0000313" key="2">
    <source>
        <dbReference type="Proteomes" id="UP000244005"/>
    </source>
</evidence>
<dbReference type="Gramene" id="Mp2g04870.2">
    <property type="protein sequence ID" value="Mp2g04870.2.cds1"/>
    <property type="gene ID" value="Mp2g04870"/>
</dbReference>
<dbReference type="SUPFAM" id="SSF50965">
    <property type="entry name" value="Galactose oxidase, central domain"/>
    <property type="match status" value="1"/>
</dbReference>
<dbReference type="EMBL" id="KZ772703">
    <property type="protein sequence ID" value="PTQ42177.1"/>
    <property type="molecule type" value="Genomic_DNA"/>
</dbReference>
<accession>A0A2R6X7U7</accession>
<organism evidence="1 2">
    <name type="scientific">Marchantia polymorpha</name>
    <name type="common">Common liverwort</name>
    <name type="synonym">Marchantia aquatica</name>
    <dbReference type="NCBI Taxonomy" id="3197"/>
    <lineage>
        <taxon>Eukaryota</taxon>
        <taxon>Viridiplantae</taxon>
        <taxon>Streptophyta</taxon>
        <taxon>Embryophyta</taxon>
        <taxon>Marchantiophyta</taxon>
        <taxon>Marchantiopsida</taxon>
        <taxon>Marchantiidae</taxon>
        <taxon>Marchantiales</taxon>
        <taxon>Marchantiaceae</taxon>
        <taxon>Marchantia</taxon>
    </lineage>
</organism>
<name>A0A2R6X7U7_MARPO</name>
<dbReference type="InterPro" id="IPR050796">
    <property type="entry name" value="SCF_F-box_component"/>
</dbReference>
<proteinExistence type="predicted"/>
<dbReference type="PANTHER" id="PTHR31672:SF2">
    <property type="entry name" value="F-BOX DOMAIN-CONTAINING PROTEIN"/>
    <property type="match status" value="1"/>
</dbReference>
<dbReference type="EMBL" id="KZ772703">
    <property type="protein sequence ID" value="PTQ42176.1"/>
    <property type="molecule type" value="Genomic_DNA"/>
</dbReference>
<evidence type="ECO:0008006" key="3">
    <source>
        <dbReference type="Google" id="ProtNLM"/>
    </source>
</evidence>
<dbReference type="Gramene" id="Mp2g04870.1">
    <property type="protein sequence ID" value="Mp2g04870.1.cds1"/>
    <property type="gene ID" value="Mp2g04870"/>
</dbReference>
<reference evidence="1" key="2">
    <citation type="submission" date="2017-12" db="EMBL/GenBank/DDBJ databases">
        <title>WGS assembly of Marchantia polymorpha.</title>
        <authorList>
            <person name="Bowman J.L."/>
            <person name="Kohchi T."/>
            <person name="Yamato K.T."/>
            <person name="Jenkins J."/>
            <person name="Shu S."/>
            <person name="Ishizaki K."/>
            <person name="Yamaoka S."/>
            <person name="Nishihama R."/>
            <person name="Nakamura Y."/>
            <person name="Berger F."/>
            <person name="Adam C."/>
            <person name="Aki S.S."/>
            <person name="Althoff F."/>
            <person name="Araki T."/>
            <person name="Arteaga-Vazquez M.A."/>
            <person name="Balasubrmanian S."/>
            <person name="Bauer D."/>
            <person name="Boehm C.R."/>
            <person name="Briginshaw L."/>
            <person name="Caballero-Perez J."/>
            <person name="Catarino B."/>
            <person name="Chen F."/>
            <person name="Chiyoda S."/>
            <person name="Chovatia M."/>
            <person name="Davies K.M."/>
            <person name="Delmans M."/>
            <person name="Demura T."/>
            <person name="Dierschke T."/>
            <person name="Dolan L."/>
            <person name="Dorantes-Acosta A.E."/>
            <person name="Eklund D.M."/>
            <person name="Florent S.N."/>
            <person name="Flores-Sandoval E."/>
            <person name="Fujiyama A."/>
            <person name="Fukuzawa H."/>
            <person name="Galik B."/>
            <person name="Grimanelli D."/>
            <person name="Grimwood J."/>
            <person name="Grossniklaus U."/>
            <person name="Hamada T."/>
            <person name="Haseloff J."/>
            <person name="Hetherington A.J."/>
            <person name="Higo A."/>
            <person name="Hirakawa Y."/>
            <person name="Hundley H.N."/>
            <person name="Ikeda Y."/>
            <person name="Inoue K."/>
            <person name="Inoue S."/>
            <person name="Ishida S."/>
            <person name="Jia Q."/>
            <person name="Kakita M."/>
            <person name="Kanazawa T."/>
            <person name="Kawai Y."/>
            <person name="Kawashima T."/>
            <person name="Kennedy M."/>
            <person name="Kinose K."/>
            <person name="Kinoshita T."/>
            <person name="Kohara Y."/>
            <person name="Koide E."/>
            <person name="Komatsu K."/>
            <person name="Kopischke S."/>
            <person name="Kubo M."/>
            <person name="Kyozuka J."/>
            <person name="Lagercrantz U."/>
            <person name="Lin S.S."/>
            <person name="Lindquist E."/>
            <person name="Lipzen A.M."/>
            <person name="Lu C."/>
            <person name="Luna E.D."/>
            <person name="Martienssen R.A."/>
            <person name="Minamino N."/>
            <person name="Mizutani M."/>
            <person name="Mizutani M."/>
            <person name="Mochizuki N."/>
            <person name="Monte I."/>
            <person name="Mosher R."/>
            <person name="Nagasaki H."/>
            <person name="Nakagami H."/>
            <person name="Naramoto S."/>
            <person name="Nishitani K."/>
            <person name="Ohtani M."/>
            <person name="Okamoto T."/>
            <person name="Okumura M."/>
            <person name="Phillips J."/>
            <person name="Pollak B."/>
            <person name="Reinders A."/>
            <person name="Roevekamp M."/>
            <person name="Sano R."/>
            <person name="Sawa S."/>
            <person name="Schmid M.W."/>
            <person name="Shirakawa M."/>
            <person name="Solano R."/>
            <person name="Spunde A."/>
            <person name="Suetsugu N."/>
            <person name="Sugano S."/>
            <person name="Sugiyama A."/>
            <person name="Sun R."/>
            <person name="Suzuki Y."/>
            <person name="Takenaka M."/>
            <person name="Takezawa D."/>
            <person name="Tomogane H."/>
            <person name="Tsuzuki M."/>
            <person name="Ueda T."/>
            <person name="Umeda M."/>
            <person name="Ward J.M."/>
            <person name="Watanabe Y."/>
            <person name="Yazaki K."/>
            <person name="Yokoyama R."/>
            <person name="Yoshitake Y."/>
            <person name="Yotsui I."/>
            <person name="Zachgo S."/>
            <person name="Schmutz J."/>
        </authorList>
    </citation>
    <scope>NUCLEOTIDE SEQUENCE [LARGE SCALE GENOMIC DNA]</scope>
    <source>
        <strain evidence="1">Tak-1</strain>
    </source>
</reference>